<feature type="region of interest" description="Disordered" evidence="1">
    <location>
        <begin position="59"/>
        <end position="132"/>
    </location>
</feature>
<name>K2HAR4_9RHOB</name>
<evidence type="ECO:0000313" key="3">
    <source>
        <dbReference type="Proteomes" id="UP000006765"/>
    </source>
</evidence>
<dbReference type="AlphaFoldDB" id="K2HAR4"/>
<sequence length="157" mass="16592">MAMMADILLIAGALGVAFYCFVLSRRLTRFTDLERGVGGAVAVLSAQVDDLTRTLEKARQAGESSSAALQEVTERAAEVTQRAEDASRRLELHLAALHDLPPRTEPPARPDAAAPSTDPSEQEEVEAPLVFSHPVRAATPPVQSFFAAMSGLAGAPA</sequence>
<dbReference type="Proteomes" id="UP000006765">
    <property type="component" value="Unassembled WGS sequence"/>
</dbReference>
<proteinExistence type="predicted"/>
<dbReference type="PATRIC" id="fig|1231392.3.peg.2107"/>
<gene>
    <name evidence="2" type="ORF">OCGS_2096</name>
</gene>
<dbReference type="eggNOG" id="ENOG5032SDT">
    <property type="taxonomic scope" value="Bacteria"/>
</dbReference>
<dbReference type="OrthoDB" id="7630018at2"/>
<dbReference type="EMBL" id="AMGO01000047">
    <property type="protein sequence ID" value="EKE43762.1"/>
    <property type="molecule type" value="Genomic_DNA"/>
</dbReference>
<feature type="compositionally biased region" description="Basic and acidic residues" evidence="1">
    <location>
        <begin position="72"/>
        <end position="92"/>
    </location>
</feature>
<evidence type="ECO:0000313" key="2">
    <source>
        <dbReference type="EMBL" id="EKE43762.1"/>
    </source>
</evidence>
<reference evidence="2 3" key="1">
    <citation type="journal article" date="2012" name="J. Bacteriol.">
        <title>Draft Genome Sequence of Oceaniovalibus guishaninsula JLT2003T.</title>
        <authorList>
            <person name="Tang K."/>
            <person name="Liu K."/>
            <person name="Jiao N."/>
        </authorList>
    </citation>
    <scope>NUCLEOTIDE SEQUENCE [LARGE SCALE GENOMIC DNA]</scope>
    <source>
        <strain evidence="2 3">JLT2003</strain>
    </source>
</reference>
<organism evidence="2 3">
    <name type="scientific">Oceaniovalibus guishaninsula JLT2003</name>
    <dbReference type="NCBI Taxonomy" id="1231392"/>
    <lineage>
        <taxon>Bacteria</taxon>
        <taxon>Pseudomonadati</taxon>
        <taxon>Pseudomonadota</taxon>
        <taxon>Alphaproteobacteria</taxon>
        <taxon>Rhodobacterales</taxon>
        <taxon>Roseobacteraceae</taxon>
        <taxon>Oceaniovalibus</taxon>
    </lineage>
</organism>
<evidence type="ECO:0000256" key="1">
    <source>
        <dbReference type="SAM" id="MobiDB-lite"/>
    </source>
</evidence>
<protein>
    <submittedName>
        <fullName evidence="2">Uncharacterized protein</fullName>
    </submittedName>
</protein>
<comment type="caution">
    <text evidence="2">The sequence shown here is derived from an EMBL/GenBank/DDBJ whole genome shotgun (WGS) entry which is preliminary data.</text>
</comment>
<keyword evidence="3" id="KW-1185">Reference proteome</keyword>
<accession>K2HAR4</accession>
<dbReference type="STRING" id="1231392.OCGS_2096"/>
<dbReference type="RefSeq" id="WP_007427248.1">
    <property type="nucleotide sequence ID" value="NZ_AMGO01000047.1"/>
</dbReference>